<organism evidence="2 3">
    <name type="scientific">Desulfurispira natronophila</name>
    <dbReference type="NCBI Taxonomy" id="682562"/>
    <lineage>
        <taxon>Bacteria</taxon>
        <taxon>Pseudomonadati</taxon>
        <taxon>Chrysiogenota</taxon>
        <taxon>Chrysiogenia</taxon>
        <taxon>Chrysiogenales</taxon>
        <taxon>Chrysiogenaceae</taxon>
        <taxon>Desulfurispira</taxon>
    </lineage>
</organism>
<accession>A0A7W7Y452</accession>
<name>A0A7W7Y452_9BACT</name>
<dbReference type="AlphaFoldDB" id="A0A7W7Y452"/>
<evidence type="ECO:0000313" key="2">
    <source>
        <dbReference type="EMBL" id="MBB5021594.1"/>
    </source>
</evidence>
<keyword evidence="1" id="KW-0812">Transmembrane</keyword>
<sequence length="158" mass="18034">MESNSTRQAHFESREELRELLSAHLGKPEKAPLFVDALEKMFINNHLTFKPTWSWWAFLFSWAYLLYRRLYLYAGLFFLANLITGLVGLNIAVMIAAGISAKYLYLKKFLEDLQKAGHGRLSGYAVRKNLEQLGGYHPWVIWVMAALAVVSLLGIAIL</sequence>
<keyword evidence="3" id="KW-1185">Reference proteome</keyword>
<comment type="caution">
    <text evidence="2">The sequence shown here is derived from an EMBL/GenBank/DDBJ whole genome shotgun (WGS) entry which is preliminary data.</text>
</comment>
<proteinExistence type="predicted"/>
<reference evidence="2 3" key="1">
    <citation type="submission" date="2020-08" db="EMBL/GenBank/DDBJ databases">
        <title>Genomic Encyclopedia of Type Strains, Phase IV (KMG-IV): sequencing the most valuable type-strain genomes for metagenomic binning, comparative biology and taxonomic classification.</title>
        <authorList>
            <person name="Goeker M."/>
        </authorList>
    </citation>
    <scope>NUCLEOTIDE SEQUENCE [LARGE SCALE GENOMIC DNA]</scope>
    <source>
        <strain evidence="2 3">DSM 22071</strain>
    </source>
</reference>
<evidence type="ECO:0000313" key="3">
    <source>
        <dbReference type="Proteomes" id="UP000528322"/>
    </source>
</evidence>
<gene>
    <name evidence="2" type="ORF">HNR37_000906</name>
</gene>
<keyword evidence="1" id="KW-0472">Membrane</keyword>
<keyword evidence="1" id="KW-1133">Transmembrane helix</keyword>
<protein>
    <recommendedName>
        <fullName evidence="4">DUF2628 domain-containing protein</fullName>
    </recommendedName>
</protein>
<dbReference type="Proteomes" id="UP000528322">
    <property type="component" value="Unassembled WGS sequence"/>
</dbReference>
<evidence type="ECO:0000256" key="1">
    <source>
        <dbReference type="SAM" id="Phobius"/>
    </source>
</evidence>
<dbReference type="RefSeq" id="WP_183730552.1">
    <property type="nucleotide sequence ID" value="NZ_JACHID010000004.1"/>
</dbReference>
<feature type="transmembrane region" description="Helical" evidence="1">
    <location>
        <begin position="78"/>
        <end position="105"/>
    </location>
</feature>
<dbReference type="EMBL" id="JACHID010000004">
    <property type="protein sequence ID" value="MBB5021594.1"/>
    <property type="molecule type" value="Genomic_DNA"/>
</dbReference>
<feature type="transmembrane region" description="Helical" evidence="1">
    <location>
        <begin position="139"/>
        <end position="157"/>
    </location>
</feature>
<evidence type="ECO:0008006" key="4">
    <source>
        <dbReference type="Google" id="ProtNLM"/>
    </source>
</evidence>